<feature type="region of interest" description="Disordered" evidence="5">
    <location>
        <begin position="528"/>
        <end position="562"/>
    </location>
</feature>
<dbReference type="Gene3D" id="3.40.190.10">
    <property type="entry name" value="Periplasmic binding protein-like II"/>
    <property type="match status" value="1"/>
</dbReference>
<dbReference type="PANTHER" id="PTHR30290">
    <property type="entry name" value="PERIPLASMIC BINDING COMPONENT OF ABC TRANSPORTER"/>
    <property type="match status" value="1"/>
</dbReference>
<gene>
    <name evidence="8" type="ORF">GCM10010393_34210</name>
</gene>
<evidence type="ECO:0000256" key="2">
    <source>
        <dbReference type="ARBA" id="ARBA00005695"/>
    </source>
</evidence>
<dbReference type="RefSeq" id="WP_344361890.1">
    <property type="nucleotide sequence ID" value="NZ_BAAASR010000018.1"/>
</dbReference>
<keyword evidence="3" id="KW-0813">Transport</keyword>
<dbReference type="CDD" id="cd08518">
    <property type="entry name" value="PBP2_NikA_DppA_OppA_like_19"/>
    <property type="match status" value="1"/>
</dbReference>
<dbReference type="SUPFAM" id="SSF53850">
    <property type="entry name" value="Periplasmic binding protein-like II"/>
    <property type="match status" value="1"/>
</dbReference>
<dbReference type="InterPro" id="IPR000914">
    <property type="entry name" value="SBP_5_dom"/>
</dbReference>
<dbReference type="PANTHER" id="PTHR30290:SF9">
    <property type="entry name" value="OLIGOPEPTIDE-BINDING PROTEIN APPA"/>
    <property type="match status" value="1"/>
</dbReference>
<evidence type="ECO:0000256" key="1">
    <source>
        <dbReference type="ARBA" id="ARBA00004193"/>
    </source>
</evidence>
<keyword evidence="4 6" id="KW-0732">Signal</keyword>
<dbReference type="PROSITE" id="PS01040">
    <property type="entry name" value="SBP_BACTERIAL_5"/>
    <property type="match status" value="1"/>
</dbReference>
<evidence type="ECO:0000313" key="9">
    <source>
        <dbReference type="Proteomes" id="UP001499942"/>
    </source>
</evidence>
<evidence type="ECO:0000259" key="7">
    <source>
        <dbReference type="Pfam" id="PF00496"/>
    </source>
</evidence>
<organism evidence="8 9">
    <name type="scientific">Streptomyces gobitricini</name>
    <dbReference type="NCBI Taxonomy" id="68211"/>
    <lineage>
        <taxon>Bacteria</taxon>
        <taxon>Bacillati</taxon>
        <taxon>Actinomycetota</taxon>
        <taxon>Actinomycetes</taxon>
        <taxon>Kitasatosporales</taxon>
        <taxon>Streptomycetaceae</taxon>
        <taxon>Streptomyces</taxon>
    </lineage>
</organism>
<feature type="domain" description="Solute-binding protein family 5" evidence="7">
    <location>
        <begin position="80"/>
        <end position="436"/>
    </location>
</feature>
<protein>
    <submittedName>
        <fullName evidence="8">ABC transporter substrate-binding protein</fullName>
    </submittedName>
</protein>
<feature type="signal peptide" evidence="6">
    <location>
        <begin position="1"/>
        <end position="23"/>
    </location>
</feature>
<dbReference type="InterPro" id="IPR039424">
    <property type="entry name" value="SBP_5"/>
</dbReference>
<evidence type="ECO:0000313" key="8">
    <source>
        <dbReference type="EMBL" id="GAA2499079.1"/>
    </source>
</evidence>
<dbReference type="EMBL" id="BAAASR010000018">
    <property type="protein sequence ID" value="GAA2499079.1"/>
    <property type="molecule type" value="Genomic_DNA"/>
</dbReference>
<name>A0ABN3MBM5_9ACTN</name>
<evidence type="ECO:0000256" key="4">
    <source>
        <dbReference type="ARBA" id="ARBA00022729"/>
    </source>
</evidence>
<dbReference type="Gene3D" id="3.90.76.10">
    <property type="entry name" value="Dipeptide-binding Protein, Domain 1"/>
    <property type="match status" value="1"/>
</dbReference>
<evidence type="ECO:0000256" key="6">
    <source>
        <dbReference type="SAM" id="SignalP"/>
    </source>
</evidence>
<dbReference type="PROSITE" id="PS51257">
    <property type="entry name" value="PROKAR_LIPOPROTEIN"/>
    <property type="match status" value="1"/>
</dbReference>
<sequence>MSARSIRGMAAATLAGALAITTAACSNPGASGSGSGSTGESAVVGIAYEPESLSPLLGYGKDGNSKIFDGLLAFDGDMRLRPALAVALPQVSPDGLTYTYKLRKGVKFSDGEPFSARDVVFTYRTILDKKTNNASKSELDALKDVKAVGDDTVVFTLKYPYAAFAERTVLGIAPEHIAAEQDVNSGPFTTKPVGTGPYLLTGWSKGEKISFKANPGYWGGAPKVKKFTMAIIKDDDVRATRLRSGDLDGAILPPNLAKGFKGDRAKKIHEATTYDYRLVTLPTHNQVTGDTAIRRALDVAVDRETMVDKILEGAGKPAYGPVPTDSEWFTKGTERRHDLVAAKKILDDAGWKPGPDGVRVKDGVRATFPLWYLSGDKLRQDHALAYASDAKKAGIDIRTQAGTWEVIEPRMKHDAVLAGGGSPGDPDFDQYLLLKSSLGGDGFNNMAWYDNPAVDKALDEGRRTDDKAARKAAYDTIQRELVKNPGYTFLTHIDHLYVVNDSWDGLSTQVEPHDHGLASGPWWNVENWIPKGTKGTKGTEGDKGSEDTKGSEGSEGTKDAKK</sequence>
<feature type="compositionally biased region" description="Basic and acidic residues" evidence="5">
    <location>
        <begin position="537"/>
        <end position="562"/>
    </location>
</feature>
<reference evidence="8 9" key="1">
    <citation type="journal article" date="2019" name="Int. J. Syst. Evol. Microbiol.">
        <title>The Global Catalogue of Microorganisms (GCM) 10K type strain sequencing project: providing services to taxonomists for standard genome sequencing and annotation.</title>
        <authorList>
            <consortium name="The Broad Institute Genomics Platform"/>
            <consortium name="The Broad Institute Genome Sequencing Center for Infectious Disease"/>
            <person name="Wu L."/>
            <person name="Ma J."/>
        </authorList>
    </citation>
    <scope>NUCLEOTIDE SEQUENCE [LARGE SCALE GENOMIC DNA]</scope>
    <source>
        <strain evidence="8 9">JCM 5062</strain>
    </source>
</reference>
<dbReference type="Gene3D" id="3.10.105.10">
    <property type="entry name" value="Dipeptide-binding Protein, Domain 3"/>
    <property type="match status" value="1"/>
</dbReference>
<comment type="subcellular location">
    <subcellularLocation>
        <location evidence="1">Cell membrane</location>
        <topology evidence="1">Lipid-anchor</topology>
    </subcellularLocation>
</comment>
<dbReference type="PIRSF" id="PIRSF002741">
    <property type="entry name" value="MppA"/>
    <property type="match status" value="1"/>
</dbReference>
<comment type="caution">
    <text evidence="8">The sequence shown here is derived from an EMBL/GenBank/DDBJ whole genome shotgun (WGS) entry which is preliminary data.</text>
</comment>
<feature type="chain" id="PRO_5046451221" evidence="6">
    <location>
        <begin position="24"/>
        <end position="562"/>
    </location>
</feature>
<comment type="similarity">
    <text evidence="2">Belongs to the bacterial solute-binding protein 5 family.</text>
</comment>
<dbReference type="InterPro" id="IPR030678">
    <property type="entry name" value="Peptide/Ni-bd"/>
</dbReference>
<dbReference type="Proteomes" id="UP001499942">
    <property type="component" value="Unassembled WGS sequence"/>
</dbReference>
<evidence type="ECO:0000256" key="5">
    <source>
        <dbReference type="SAM" id="MobiDB-lite"/>
    </source>
</evidence>
<proteinExistence type="inferred from homology"/>
<accession>A0ABN3MBM5</accession>
<dbReference type="InterPro" id="IPR023765">
    <property type="entry name" value="SBP_5_CS"/>
</dbReference>
<dbReference type="Pfam" id="PF00496">
    <property type="entry name" value="SBP_bac_5"/>
    <property type="match status" value="1"/>
</dbReference>
<keyword evidence="9" id="KW-1185">Reference proteome</keyword>
<evidence type="ECO:0000256" key="3">
    <source>
        <dbReference type="ARBA" id="ARBA00022448"/>
    </source>
</evidence>